<protein>
    <submittedName>
        <fullName evidence="1">Uncharacterized protein</fullName>
    </submittedName>
</protein>
<dbReference type="AlphaFoldDB" id="A0A6C0KNH0"/>
<organism evidence="1">
    <name type="scientific">viral metagenome</name>
    <dbReference type="NCBI Taxonomy" id="1070528"/>
    <lineage>
        <taxon>unclassified sequences</taxon>
        <taxon>metagenomes</taxon>
        <taxon>organismal metagenomes</taxon>
    </lineage>
</organism>
<evidence type="ECO:0000313" key="1">
    <source>
        <dbReference type="EMBL" id="QHU19169.1"/>
    </source>
</evidence>
<accession>A0A6C0KNH0</accession>
<proteinExistence type="predicted"/>
<name>A0A6C0KNH0_9ZZZZ</name>
<sequence length="214" mass="25708">MNIFFIKLLKKLNVWNSKFKDGEDIYNNFFLIENGYTCDLELSLNNKYIVVYYNKNNKKLLVYFDGIDSVFINYLEKFDLFTCKKLLDEYLNRVEKTVNIINQKYKDCKKLYLGYCLGGYMVNNYVFGENITAYTYNSWGIKHTNNNIQVTNYCEQLDFHNFFWKFDHNTININSHSKLFIDQLFNINKIDITKFTLKLHSIFTVDEKNIVIEF</sequence>
<dbReference type="EMBL" id="MN740945">
    <property type="protein sequence ID" value="QHU19169.1"/>
    <property type="molecule type" value="Genomic_DNA"/>
</dbReference>
<reference evidence="1" key="1">
    <citation type="journal article" date="2020" name="Nature">
        <title>Giant virus diversity and host interactions through global metagenomics.</title>
        <authorList>
            <person name="Schulz F."/>
            <person name="Roux S."/>
            <person name="Paez-Espino D."/>
            <person name="Jungbluth S."/>
            <person name="Walsh D.A."/>
            <person name="Denef V.J."/>
            <person name="McMahon K.D."/>
            <person name="Konstantinidis K.T."/>
            <person name="Eloe-Fadrosh E.A."/>
            <person name="Kyrpides N.C."/>
            <person name="Woyke T."/>
        </authorList>
    </citation>
    <scope>NUCLEOTIDE SEQUENCE</scope>
    <source>
        <strain evidence="1">GVMAG-S-3300013014-104</strain>
    </source>
</reference>